<proteinExistence type="predicted"/>
<dbReference type="InterPro" id="IPR058067">
    <property type="entry name" value="CC_3452-like"/>
</dbReference>
<keyword evidence="1" id="KW-0732">Signal</keyword>
<accession>A0ABN1AVH1</accession>
<dbReference type="Pfam" id="PF26624">
    <property type="entry name" value="DUF8200"/>
    <property type="match status" value="1"/>
</dbReference>
<evidence type="ECO:0000313" key="3">
    <source>
        <dbReference type="Proteomes" id="UP001500713"/>
    </source>
</evidence>
<sequence length="122" mass="12910">MLISQSPLRHIAMLFVAILTSTLIFTASAANARTKPVAYTAELQQPVEASRHIIKGTVMHCAGTECKGAKSGSSFKTVCAKLSRKVGPLASFTYKGEAVDAEALAKCNGDKSGGKQRIANRK</sequence>
<dbReference type="NCBIfam" id="NF047636">
    <property type="entry name" value="CC_3452_fam"/>
    <property type="match status" value="1"/>
</dbReference>
<evidence type="ECO:0000313" key="2">
    <source>
        <dbReference type="EMBL" id="GAA0484483.1"/>
    </source>
</evidence>
<feature type="chain" id="PRO_5046379270" evidence="1">
    <location>
        <begin position="33"/>
        <end position="122"/>
    </location>
</feature>
<feature type="signal peptide" evidence="1">
    <location>
        <begin position="1"/>
        <end position="32"/>
    </location>
</feature>
<keyword evidence="3" id="KW-1185">Reference proteome</keyword>
<dbReference type="Proteomes" id="UP001500713">
    <property type="component" value="Unassembled WGS sequence"/>
</dbReference>
<gene>
    <name evidence="2" type="ORF">GCM10009096_28860</name>
</gene>
<dbReference type="EMBL" id="BAAAEM010000003">
    <property type="protein sequence ID" value="GAA0484483.1"/>
    <property type="molecule type" value="Genomic_DNA"/>
</dbReference>
<organism evidence="2 3">
    <name type="scientific">Parasphingorhabdus litoris</name>
    <dbReference type="NCBI Taxonomy" id="394733"/>
    <lineage>
        <taxon>Bacteria</taxon>
        <taxon>Pseudomonadati</taxon>
        <taxon>Pseudomonadota</taxon>
        <taxon>Alphaproteobacteria</taxon>
        <taxon>Sphingomonadales</taxon>
        <taxon>Sphingomonadaceae</taxon>
        <taxon>Parasphingorhabdus</taxon>
    </lineage>
</organism>
<dbReference type="RefSeq" id="WP_229955252.1">
    <property type="nucleotide sequence ID" value="NZ_BAAAEM010000003.1"/>
</dbReference>
<protein>
    <submittedName>
        <fullName evidence="2">Uncharacterized protein</fullName>
    </submittedName>
</protein>
<reference evidence="2 3" key="1">
    <citation type="journal article" date="2019" name="Int. J. Syst. Evol. Microbiol.">
        <title>The Global Catalogue of Microorganisms (GCM) 10K type strain sequencing project: providing services to taxonomists for standard genome sequencing and annotation.</title>
        <authorList>
            <consortium name="The Broad Institute Genomics Platform"/>
            <consortium name="The Broad Institute Genome Sequencing Center for Infectious Disease"/>
            <person name="Wu L."/>
            <person name="Ma J."/>
        </authorList>
    </citation>
    <scope>NUCLEOTIDE SEQUENCE [LARGE SCALE GENOMIC DNA]</scope>
    <source>
        <strain evidence="2 3">JCM 14162</strain>
    </source>
</reference>
<name>A0ABN1AVH1_9SPHN</name>
<comment type="caution">
    <text evidence="2">The sequence shown here is derived from an EMBL/GenBank/DDBJ whole genome shotgun (WGS) entry which is preliminary data.</text>
</comment>
<dbReference type="InterPro" id="IPR058513">
    <property type="entry name" value="DUF8200"/>
</dbReference>
<evidence type="ECO:0000256" key="1">
    <source>
        <dbReference type="SAM" id="SignalP"/>
    </source>
</evidence>